<keyword evidence="1" id="KW-0175">Coiled coil</keyword>
<organism evidence="3 4">
    <name type="scientific">Allosphingosinicella ginsenosidimutans</name>
    <dbReference type="NCBI Taxonomy" id="1176539"/>
    <lineage>
        <taxon>Bacteria</taxon>
        <taxon>Pseudomonadati</taxon>
        <taxon>Pseudomonadota</taxon>
        <taxon>Alphaproteobacteria</taxon>
        <taxon>Sphingomonadales</taxon>
        <taxon>Sphingomonadaceae</taxon>
        <taxon>Allosphingosinicella</taxon>
    </lineage>
</organism>
<proteinExistence type="predicted"/>
<evidence type="ECO:0008006" key="5">
    <source>
        <dbReference type="Google" id="ProtNLM"/>
    </source>
</evidence>
<evidence type="ECO:0000256" key="2">
    <source>
        <dbReference type="SAM" id="MobiDB-lite"/>
    </source>
</evidence>
<evidence type="ECO:0000256" key="1">
    <source>
        <dbReference type="SAM" id="Coils"/>
    </source>
</evidence>
<name>A0A5C6TR66_9SPHN</name>
<gene>
    <name evidence="3" type="ORF">FRZ32_02935</name>
</gene>
<dbReference type="OrthoDB" id="7391128at2"/>
<sequence>MIARGFRSVVWVAAIGIAALGCYMLSLRVAAERAELAQLDRRIAATHQQIRSLQTELGTRGRLQQLEQWNADVLALSAPAANQFIDSQVTLARFDTRTPQIGDAMPVRMASAETAPARVQPQAPVRLASADVAPAGALLHRASLTTGLSARPAVALAVAKPAVADAPVGQTGTRRPASTATGTTPARAAADAPVRRASAPVRTAAATAPRQQPPAAAARRASTALLDEGTLSAIGRQARAERRGGARD</sequence>
<keyword evidence="4" id="KW-1185">Reference proteome</keyword>
<evidence type="ECO:0000313" key="3">
    <source>
        <dbReference type="EMBL" id="TXC62709.1"/>
    </source>
</evidence>
<feature type="compositionally biased region" description="Basic and acidic residues" evidence="2">
    <location>
        <begin position="238"/>
        <end position="248"/>
    </location>
</feature>
<dbReference type="PROSITE" id="PS51257">
    <property type="entry name" value="PROKAR_LIPOPROTEIN"/>
    <property type="match status" value="1"/>
</dbReference>
<reference evidence="3 4" key="1">
    <citation type="journal article" date="2015" name="J. Microbiol.">
        <title>Sphingosinicella ginsenosidimutans sp. nov., with ginsenoside converting activity.</title>
        <authorList>
            <person name="Kim J.K."/>
            <person name="Kang M.S."/>
            <person name="Park S.C."/>
            <person name="Kim K.M."/>
            <person name="Choi K."/>
            <person name="Yoon M.H."/>
            <person name="Im W.T."/>
        </authorList>
    </citation>
    <scope>NUCLEOTIDE SEQUENCE [LARGE SCALE GENOMIC DNA]</scope>
    <source>
        <strain evidence="3 4">BS-11</strain>
    </source>
</reference>
<evidence type="ECO:0000313" key="4">
    <source>
        <dbReference type="Proteomes" id="UP000321249"/>
    </source>
</evidence>
<comment type="caution">
    <text evidence="3">The sequence shown here is derived from an EMBL/GenBank/DDBJ whole genome shotgun (WGS) entry which is preliminary data.</text>
</comment>
<dbReference type="EMBL" id="VOQQ01000001">
    <property type="protein sequence ID" value="TXC62709.1"/>
    <property type="molecule type" value="Genomic_DNA"/>
</dbReference>
<feature type="compositionally biased region" description="Low complexity" evidence="2">
    <location>
        <begin position="165"/>
        <end position="224"/>
    </location>
</feature>
<dbReference type="AlphaFoldDB" id="A0A5C6TR66"/>
<feature type="coiled-coil region" evidence="1">
    <location>
        <begin position="29"/>
        <end position="56"/>
    </location>
</feature>
<accession>A0A5C6TR66</accession>
<protein>
    <recommendedName>
        <fullName evidence="5">Colicin transporter</fullName>
    </recommendedName>
</protein>
<feature type="region of interest" description="Disordered" evidence="2">
    <location>
        <begin position="165"/>
        <end position="248"/>
    </location>
</feature>
<dbReference type="Proteomes" id="UP000321249">
    <property type="component" value="Unassembled WGS sequence"/>
</dbReference>
<dbReference type="RefSeq" id="WP_147042097.1">
    <property type="nucleotide sequence ID" value="NZ_BAABIR010000002.1"/>
</dbReference>